<evidence type="ECO:0000256" key="6">
    <source>
        <dbReference type="SAM" id="Phobius"/>
    </source>
</evidence>
<evidence type="ECO:0000256" key="1">
    <source>
        <dbReference type="ARBA" id="ARBA00004141"/>
    </source>
</evidence>
<dbReference type="InterPro" id="IPR051790">
    <property type="entry name" value="Cytochrome_c-biogenesis_DsbD"/>
</dbReference>
<feature type="transmembrane region" description="Helical" evidence="6">
    <location>
        <begin position="209"/>
        <end position="230"/>
    </location>
</feature>
<keyword evidence="5 6" id="KW-0472">Membrane</keyword>
<dbReference type="AlphaFoldDB" id="A0A2M6WJ94"/>
<feature type="transmembrane region" description="Helical" evidence="6">
    <location>
        <begin position="6"/>
        <end position="29"/>
    </location>
</feature>
<comment type="caution">
    <text evidence="8">The sequence shown here is derived from an EMBL/GenBank/DDBJ whole genome shotgun (WGS) entry which is preliminary data.</text>
</comment>
<evidence type="ECO:0000313" key="8">
    <source>
        <dbReference type="EMBL" id="PIT92878.1"/>
    </source>
</evidence>
<keyword evidence="3 6" id="KW-0812">Transmembrane</keyword>
<evidence type="ECO:0000256" key="2">
    <source>
        <dbReference type="ARBA" id="ARBA00006143"/>
    </source>
</evidence>
<gene>
    <name evidence="8" type="ORF">COU08_00015</name>
</gene>
<feature type="domain" description="Cytochrome C biogenesis protein transmembrane" evidence="7">
    <location>
        <begin position="8"/>
        <end position="231"/>
    </location>
</feature>
<dbReference type="InterPro" id="IPR003834">
    <property type="entry name" value="Cyt_c_assmbl_TM_dom"/>
</dbReference>
<evidence type="ECO:0000259" key="7">
    <source>
        <dbReference type="Pfam" id="PF02683"/>
    </source>
</evidence>
<name>A0A2M6WJ94_9BACT</name>
<dbReference type="EMBL" id="PFBA01000001">
    <property type="protein sequence ID" value="PIT92878.1"/>
    <property type="molecule type" value="Genomic_DNA"/>
</dbReference>
<accession>A0A2M6WJ94</accession>
<dbReference type="GO" id="GO:0017004">
    <property type="term" value="P:cytochrome complex assembly"/>
    <property type="evidence" value="ECO:0007669"/>
    <property type="project" value="InterPro"/>
</dbReference>
<feature type="transmembrane region" description="Helical" evidence="6">
    <location>
        <begin position="177"/>
        <end position="197"/>
    </location>
</feature>
<dbReference type="PANTHER" id="PTHR31272:SF4">
    <property type="entry name" value="CYTOCHROME C-TYPE BIOGENESIS PROTEIN HI_1454-RELATED"/>
    <property type="match status" value="1"/>
</dbReference>
<evidence type="ECO:0000313" key="9">
    <source>
        <dbReference type="Proteomes" id="UP000228635"/>
    </source>
</evidence>
<evidence type="ECO:0000256" key="5">
    <source>
        <dbReference type="ARBA" id="ARBA00023136"/>
    </source>
</evidence>
<reference evidence="9" key="1">
    <citation type="submission" date="2017-09" db="EMBL/GenBank/DDBJ databases">
        <title>Depth-based differentiation of microbial function through sediment-hosted aquifers and enrichment of novel symbionts in the deep terrestrial subsurface.</title>
        <authorList>
            <person name="Probst A.J."/>
            <person name="Ladd B."/>
            <person name="Jarett J.K."/>
            <person name="Geller-Mcgrath D.E."/>
            <person name="Sieber C.M.K."/>
            <person name="Emerson J.B."/>
            <person name="Anantharaman K."/>
            <person name="Thomas B.C."/>
            <person name="Malmstrom R."/>
            <person name="Stieglmeier M."/>
            <person name="Klingl A."/>
            <person name="Woyke T."/>
            <person name="Ryan C.M."/>
            <person name="Banfield J.F."/>
        </authorList>
    </citation>
    <scope>NUCLEOTIDE SEQUENCE [LARGE SCALE GENOMIC DNA]</scope>
</reference>
<keyword evidence="4 6" id="KW-1133">Transmembrane helix</keyword>
<proteinExistence type="inferred from homology"/>
<feature type="transmembrane region" description="Helical" evidence="6">
    <location>
        <begin position="141"/>
        <end position="165"/>
    </location>
</feature>
<evidence type="ECO:0000256" key="4">
    <source>
        <dbReference type="ARBA" id="ARBA00022989"/>
    </source>
</evidence>
<dbReference type="PANTHER" id="PTHR31272">
    <property type="entry name" value="CYTOCHROME C-TYPE BIOGENESIS PROTEIN HI_1454-RELATED"/>
    <property type="match status" value="1"/>
</dbReference>
<dbReference type="GO" id="GO:0016020">
    <property type="term" value="C:membrane"/>
    <property type="evidence" value="ECO:0007669"/>
    <property type="project" value="UniProtKB-SubCell"/>
</dbReference>
<dbReference type="Proteomes" id="UP000228635">
    <property type="component" value="Unassembled WGS sequence"/>
</dbReference>
<protein>
    <submittedName>
        <fullName evidence="8">Cytochrome C biogenesis protein</fullName>
    </submittedName>
</protein>
<feature type="transmembrane region" description="Helical" evidence="6">
    <location>
        <begin position="61"/>
        <end position="86"/>
    </location>
</feature>
<comment type="subcellular location">
    <subcellularLocation>
        <location evidence="1">Membrane</location>
        <topology evidence="1">Multi-pass membrane protein</topology>
    </subcellularLocation>
</comment>
<dbReference type="Pfam" id="PF02683">
    <property type="entry name" value="DsbD_TM"/>
    <property type="match status" value="1"/>
</dbReference>
<organism evidence="8 9">
    <name type="scientific">Candidatus Harrisonbacteria bacterium CG10_big_fil_rev_8_21_14_0_10_42_17</name>
    <dbReference type="NCBI Taxonomy" id="1974584"/>
    <lineage>
        <taxon>Bacteria</taxon>
        <taxon>Candidatus Harrisoniibacteriota</taxon>
    </lineage>
</organism>
<sequence length="257" mass="28383">MIEFDLALVVGSFIAGLLTFLAPCTLPLVPGYLGFISGVSSDELKDSTRVREARRKIFKNAVLYVLGFSVVFIILGILFGLFGSVLGGYQLWLSRIGGVFVITFGLFMMGVLRFRFLGFFQAEHQPRFIEKLKPGNPLSSFLFGTAFAFGWTPCVGPVLATVLIFTTSTSTILQGGFLLAVFSLGLSIPFLLIALAVGSATKFLNRINAYLKVFSFVGGIFIVFLGILLLTNRLGFWTSYFFELFDFINYGRILNFL</sequence>
<feature type="transmembrane region" description="Helical" evidence="6">
    <location>
        <begin position="92"/>
        <end position="120"/>
    </location>
</feature>
<comment type="similarity">
    <text evidence="2">Belongs to the DsbD family.</text>
</comment>
<evidence type="ECO:0000256" key="3">
    <source>
        <dbReference type="ARBA" id="ARBA00022692"/>
    </source>
</evidence>